<accession>A0A655PIS9</accession>
<organism evidence="1 2">
    <name type="scientific">Vibrio cholerae</name>
    <dbReference type="NCBI Taxonomy" id="666"/>
    <lineage>
        <taxon>Bacteria</taxon>
        <taxon>Pseudomonadati</taxon>
        <taxon>Pseudomonadota</taxon>
        <taxon>Gammaproteobacteria</taxon>
        <taxon>Vibrionales</taxon>
        <taxon>Vibrionaceae</taxon>
        <taxon>Vibrio</taxon>
    </lineage>
</organism>
<name>A0A655PIS9_VIBCL</name>
<sequence length="38" mass="4019">MIKPTPLIAMKVKETGIIALIIQRYGKPPGSPDVSPSA</sequence>
<dbReference type="AlphaFoldDB" id="A0A655PIS9"/>
<dbReference type="EMBL" id="CWOW01000003">
    <property type="protein sequence ID" value="CSA14731.1"/>
    <property type="molecule type" value="Genomic_DNA"/>
</dbReference>
<proteinExistence type="predicted"/>
<protein>
    <submittedName>
        <fullName evidence="1">Uncharacterized protein</fullName>
    </submittedName>
</protein>
<reference evidence="1 2" key="1">
    <citation type="submission" date="2015-07" db="EMBL/GenBank/DDBJ databases">
        <authorList>
            <consortium name="Pathogen Informatics"/>
        </authorList>
    </citation>
    <scope>NUCLEOTIDE SEQUENCE [LARGE SCALE GENOMIC DNA]</scope>
    <source>
        <strain evidence="1 2">A51</strain>
    </source>
</reference>
<dbReference type="Proteomes" id="UP000044806">
    <property type="component" value="Unassembled WGS sequence"/>
</dbReference>
<evidence type="ECO:0000313" key="2">
    <source>
        <dbReference type="Proteomes" id="UP000044806"/>
    </source>
</evidence>
<gene>
    <name evidence="1" type="ORF">ERS013165_00862</name>
</gene>
<evidence type="ECO:0000313" key="1">
    <source>
        <dbReference type="EMBL" id="CSA14731.1"/>
    </source>
</evidence>